<accession>M7BYK4</accession>
<evidence type="ECO:0000313" key="1">
    <source>
        <dbReference type="EMBL" id="EMP37168.1"/>
    </source>
</evidence>
<evidence type="ECO:0000313" key="2">
    <source>
        <dbReference type="Proteomes" id="UP000031443"/>
    </source>
</evidence>
<proteinExistence type="predicted"/>
<name>M7BYK4_CHEMY</name>
<organism evidence="1 2">
    <name type="scientific">Chelonia mydas</name>
    <name type="common">Green sea-turtle</name>
    <name type="synonym">Chelonia agassizi</name>
    <dbReference type="NCBI Taxonomy" id="8469"/>
    <lineage>
        <taxon>Eukaryota</taxon>
        <taxon>Metazoa</taxon>
        <taxon>Chordata</taxon>
        <taxon>Craniata</taxon>
        <taxon>Vertebrata</taxon>
        <taxon>Euteleostomi</taxon>
        <taxon>Archelosauria</taxon>
        <taxon>Testudinata</taxon>
        <taxon>Testudines</taxon>
        <taxon>Cryptodira</taxon>
        <taxon>Durocryptodira</taxon>
        <taxon>Americhelydia</taxon>
        <taxon>Chelonioidea</taxon>
        <taxon>Cheloniidae</taxon>
        <taxon>Chelonia</taxon>
    </lineage>
</organism>
<gene>
    <name evidence="1" type="ORF">UY3_05699</name>
</gene>
<dbReference type="Proteomes" id="UP000031443">
    <property type="component" value="Unassembled WGS sequence"/>
</dbReference>
<dbReference type="AlphaFoldDB" id="M7BYK4"/>
<protein>
    <submittedName>
        <fullName evidence="1">Uncharacterized protein</fullName>
    </submittedName>
</protein>
<keyword evidence="2" id="KW-1185">Reference proteome</keyword>
<sequence>MRSQPLHMLAQPGDKQQLISPGYPPDLKSTSRTILFSVLLSSLLRPPPHVWLSGSSLGYGSLCSAPRGYRALICFHFAPVTITISAPGIPSSDRMPAAFSVQDSACLMSRCGPVPLSPGAPGLGYGSLCSAPPPPNVLGAAHTVPRAPDRQRGAAGVPGIDSRADNAGLGARGEESVNKIYNKSFLVLNRNICLSYYWFEMLVPVHAKLT</sequence>
<reference evidence="2" key="1">
    <citation type="journal article" date="2013" name="Nat. Genet.">
        <title>The draft genomes of soft-shell turtle and green sea turtle yield insights into the development and evolution of the turtle-specific body plan.</title>
        <authorList>
            <person name="Wang Z."/>
            <person name="Pascual-Anaya J."/>
            <person name="Zadissa A."/>
            <person name="Li W."/>
            <person name="Niimura Y."/>
            <person name="Huang Z."/>
            <person name="Li C."/>
            <person name="White S."/>
            <person name="Xiong Z."/>
            <person name="Fang D."/>
            <person name="Wang B."/>
            <person name="Ming Y."/>
            <person name="Chen Y."/>
            <person name="Zheng Y."/>
            <person name="Kuraku S."/>
            <person name="Pignatelli M."/>
            <person name="Herrero J."/>
            <person name="Beal K."/>
            <person name="Nozawa M."/>
            <person name="Li Q."/>
            <person name="Wang J."/>
            <person name="Zhang H."/>
            <person name="Yu L."/>
            <person name="Shigenobu S."/>
            <person name="Wang J."/>
            <person name="Liu J."/>
            <person name="Flicek P."/>
            <person name="Searle S."/>
            <person name="Wang J."/>
            <person name="Kuratani S."/>
            <person name="Yin Y."/>
            <person name="Aken B."/>
            <person name="Zhang G."/>
            <person name="Irie N."/>
        </authorList>
    </citation>
    <scope>NUCLEOTIDE SEQUENCE [LARGE SCALE GENOMIC DNA]</scope>
</reference>
<dbReference type="EMBL" id="KB523138">
    <property type="protein sequence ID" value="EMP37168.1"/>
    <property type="molecule type" value="Genomic_DNA"/>
</dbReference>